<evidence type="ECO:0000313" key="7">
    <source>
        <dbReference type="Proteomes" id="UP000542720"/>
    </source>
</evidence>
<dbReference type="GO" id="GO:0050380">
    <property type="term" value="F:undecaprenyl-diphosphatase activity"/>
    <property type="evidence" value="ECO:0007669"/>
    <property type="project" value="UniProtKB-EC"/>
</dbReference>
<feature type="transmembrane region" description="Helical" evidence="4">
    <location>
        <begin position="12"/>
        <end position="31"/>
    </location>
</feature>
<accession>A0A7W4QCT1</accession>
<organism evidence="6 7">
    <name type="scientific">Aquipseudomonas ullengensis</name>
    <dbReference type="NCBI Taxonomy" id="2759166"/>
    <lineage>
        <taxon>Bacteria</taxon>
        <taxon>Pseudomonadati</taxon>
        <taxon>Pseudomonadota</taxon>
        <taxon>Gammaproteobacteria</taxon>
        <taxon>Pseudomonadales</taxon>
        <taxon>Pseudomonadaceae</taxon>
        <taxon>Aquipseudomonas</taxon>
    </lineage>
</organism>
<feature type="transmembrane region" description="Helical" evidence="4">
    <location>
        <begin position="130"/>
        <end position="147"/>
    </location>
</feature>
<evidence type="ECO:0000313" key="6">
    <source>
        <dbReference type="EMBL" id="MBB2495316.1"/>
    </source>
</evidence>
<gene>
    <name evidence="6" type="ORF">H3H51_09830</name>
</gene>
<keyword evidence="4" id="KW-1133">Transmembrane helix</keyword>
<dbReference type="RefSeq" id="WP_183088871.1">
    <property type="nucleotide sequence ID" value="NZ_JACJUD010000003.1"/>
</dbReference>
<proteinExistence type="predicted"/>
<dbReference type="Pfam" id="PF01569">
    <property type="entry name" value="PAP2"/>
    <property type="match status" value="1"/>
</dbReference>
<feature type="transmembrane region" description="Helical" evidence="4">
    <location>
        <begin position="38"/>
        <end position="55"/>
    </location>
</feature>
<dbReference type="InterPro" id="IPR000326">
    <property type="entry name" value="PAP2/HPO"/>
</dbReference>
<dbReference type="PANTHER" id="PTHR14969">
    <property type="entry name" value="SPHINGOSINE-1-PHOSPHATE PHOSPHOHYDROLASE"/>
    <property type="match status" value="1"/>
</dbReference>
<dbReference type="AlphaFoldDB" id="A0A7W4QCT1"/>
<reference evidence="6 7" key="1">
    <citation type="submission" date="2020-08" db="EMBL/GenBank/DDBJ databases">
        <authorList>
            <person name="Kim C.M."/>
        </authorList>
    </citation>
    <scope>NUCLEOTIDE SEQUENCE [LARGE SCALE GENOMIC DNA]</scope>
    <source>
        <strain evidence="6 7">UL070</strain>
    </source>
</reference>
<dbReference type="EC" id="3.6.1.27" evidence="1"/>
<comment type="caution">
    <text evidence="6">The sequence shown here is derived from an EMBL/GenBank/DDBJ whole genome shotgun (WGS) entry which is preliminary data.</text>
</comment>
<evidence type="ECO:0000256" key="4">
    <source>
        <dbReference type="SAM" id="Phobius"/>
    </source>
</evidence>
<feature type="domain" description="Phosphatidic acid phosphatase type 2/haloperoxidase" evidence="5">
    <location>
        <begin position="39"/>
        <end position="145"/>
    </location>
</feature>
<dbReference type="SMART" id="SM00014">
    <property type="entry name" value="acidPPc"/>
    <property type="match status" value="1"/>
</dbReference>
<evidence type="ECO:0000256" key="2">
    <source>
        <dbReference type="ARBA" id="ARBA00032707"/>
    </source>
</evidence>
<feature type="transmembrane region" description="Helical" evidence="4">
    <location>
        <begin position="183"/>
        <end position="200"/>
    </location>
</feature>
<dbReference type="SUPFAM" id="SSF48317">
    <property type="entry name" value="Acid phosphatase/Vanadium-dependent haloperoxidase"/>
    <property type="match status" value="1"/>
</dbReference>
<dbReference type="PANTHER" id="PTHR14969:SF13">
    <property type="entry name" value="AT30094P"/>
    <property type="match status" value="1"/>
</dbReference>
<feature type="transmembrane region" description="Helical" evidence="4">
    <location>
        <begin position="250"/>
        <end position="269"/>
    </location>
</feature>
<evidence type="ECO:0000256" key="3">
    <source>
        <dbReference type="ARBA" id="ARBA00047594"/>
    </source>
</evidence>
<comment type="catalytic activity">
    <reaction evidence="3">
        <text>di-trans,octa-cis-undecaprenyl diphosphate + H2O = di-trans,octa-cis-undecaprenyl phosphate + phosphate + H(+)</text>
        <dbReference type="Rhea" id="RHEA:28094"/>
        <dbReference type="ChEBI" id="CHEBI:15377"/>
        <dbReference type="ChEBI" id="CHEBI:15378"/>
        <dbReference type="ChEBI" id="CHEBI:43474"/>
        <dbReference type="ChEBI" id="CHEBI:58405"/>
        <dbReference type="ChEBI" id="CHEBI:60392"/>
        <dbReference type="EC" id="3.6.1.27"/>
    </reaction>
</comment>
<evidence type="ECO:0000256" key="1">
    <source>
        <dbReference type="ARBA" id="ARBA00012374"/>
    </source>
</evidence>
<keyword evidence="4" id="KW-0812">Transmembrane</keyword>
<keyword evidence="7" id="KW-1185">Reference proteome</keyword>
<feature type="transmembrane region" description="Helical" evidence="4">
    <location>
        <begin position="159"/>
        <end position="177"/>
    </location>
</feature>
<feature type="transmembrane region" description="Helical" evidence="4">
    <location>
        <begin position="212"/>
        <end position="230"/>
    </location>
</feature>
<dbReference type="Gene3D" id="1.20.144.10">
    <property type="entry name" value="Phosphatidic acid phosphatase type 2/haloperoxidase"/>
    <property type="match status" value="1"/>
</dbReference>
<feature type="transmembrane region" description="Helical" evidence="4">
    <location>
        <begin position="102"/>
        <end position="124"/>
    </location>
</feature>
<dbReference type="Proteomes" id="UP000542720">
    <property type="component" value="Unassembled WGS sequence"/>
</dbReference>
<dbReference type="InterPro" id="IPR036938">
    <property type="entry name" value="PAP2/HPO_sf"/>
</dbReference>
<protein>
    <recommendedName>
        <fullName evidence="1">undecaprenyl-diphosphate phosphatase</fullName>
        <ecNumber evidence="1">3.6.1.27</ecNumber>
    </recommendedName>
    <alternativeName>
        <fullName evidence="2">Undecaprenyl pyrophosphate phosphatase</fullName>
    </alternativeName>
</protein>
<keyword evidence="4" id="KW-0472">Membrane</keyword>
<sequence length="290" mass="32018">MRSPELTQLANAFTWLGYGTFLLFAIPIGYWGWNKHSFFRLLLLIGISAWLNALFKDIFQDPRPPLALRLDDRVGASYGLPSGHAQLAVVLWLGLAYEVRRLWLTLLCTLICLGVCLSRLYLAAHDVEDVLVGALLGGATLLIFARLRGLAWWPEAHVGWHVLSIVLVGAASLALWPGEAPDYVPLFVGLLVGAVVGWRVEKRLLDFSAGVVLWRRVLAAVLGALGFILLQKLLKVLELQLGLQPMAWQVLRGVLMGLFVTLAMPWLLVRMRVLVTRTACAPRGEAVAAE</sequence>
<name>A0A7W4QCT1_9GAMM</name>
<evidence type="ECO:0000259" key="5">
    <source>
        <dbReference type="SMART" id="SM00014"/>
    </source>
</evidence>
<dbReference type="EMBL" id="JACJUD010000003">
    <property type="protein sequence ID" value="MBB2495316.1"/>
    <property type="molecule type" value="Genomic_DNA"/>
</dbReference>
<feature type="transmembrane region" description="Helical" evidence="4">
    <location>
        <begin position="75"/>
        <end position="95"/>
    </location>
</feature>